<dbReference type="InterPro" id="IPR050274">
    <property type="entry name" value="Nuclear_hormone_rcpt_NR2"/>
</dbReference>
<keyword evidence="6" id="KW-1185">Reference proteome</keyword>
<organism evidence="5 6">
    <name type="scientific">Parelaphostrongylus tenuis</name>
    <name type="common">Meningeal worm</name>
    <dbReference type="NCBI Taxonomy" id="148309"/>
    <lineage>
        <taxon>Eukaryota</taxon>
        <taxon>Metazoa</taxon>
        <taxon>Ecdysozoa</taxon>
        <taxon>Nematoda</taxon>
        <taxon>Chromadorea</taxon>
        <taxon>Rhabditida</taxon>
        <taxon>Rhabditina</taxon>
        <taxon>Rhabditomorpha</taxon>
        <taxon>Strongyloidea</taxon>
        <taxon>Metastrongylidae</taxon>
        <taxon>Parelaphostrongylus</taxon>
    </lineage>
</organism>
<dbReference type="SUPFAM" id="SSF48508">
    <property type="entry name" value="Nuclear receptor ligand-binding domain"/>
    <property type="match status" value="1"/>
</dbReference>
<gene>
    <name evidence="5" type="primary">NHR47</name>
    <name evidence="5" type="ORF">KIN20_008814</name>
</gene>
<dbReference type="PRINTS" id="PR00398">
    <property type="entry name" value="STRDHORMONER"/>
</dbReference>
<sequence length="154" mass="17935">MAAMIDYVMKPFRQLNISTTEFATLQAIMFFDPDTDGIDSASQRNVAAEQKKLLTALHRHIQRHYTGSLVHERFANILLRIPTIRKVAAKKNESLQMIDMFELIRVEFFGQRNCSRFSITKLKHPIFRHHHKWRLSFRVKCPSPSPFSCSSEVS</sequence>
<keyword evidence="2" id="KW-0804">Transcription</keyword>
<accession>A0AAD5MRP5</accession>
<dbReference type="Pfam" id="PF00104">
    <property type="entry name" value="Hormone_recep"/>
    <property type="match status" value="1"/>
</dbReference>
<evidence type="ECO:0000256" key="3">
    <source>
        <dbReference type="ARBA" id="ARBA00023170"/>
    </source>
</evidence>
<evidence type="ECO:0000313" key="5">
    <source>
        <dbReference type="EMBL" id="KAJ1352474.1"/>
    </source>
</evidence>
<dbReference type="Gene3D" id="1.10.565.10">
    <property type="entry name" value="Retinoid X Receptor"/>
    <property type="match status" value="1"/>
</dbReference>
<name>A0AAD5MRP5_PARTN</name>
<dbReference type="PROSITE" id="PS51843">
    <property type="entry name" value="NR_LBD"/>
    <property type="match status" value="1"/>
</dbReference>
<reference evidence="5" key="1">
    <citation type="submission" date="2021-06" db="EMBL/GenBank/DDBJ databases">
        <title>Parelaphostrongylus tenuis whole genome reference sequence.</title>
        <authorList>
            <person name="Garwood T.J."/>
            <person name="Larsen P.A."/>
            <person name="Fountain-Jones N.M."/>
            <person name="Garbe J.R."/>
            <person name="Macchietto M.G."/>
            <person name="Kania S.A."/>
            <person name="Gerhold R.W."/>
            <person name="Richards J.E."/>
            <person name="Wolf T.M."/>
        </authorList>
    </citation>
    <scope>NUCLEOTIDE SEQUENCE</scope>
    <source>
        <strain evidence="5">MNPRO001-30</strain>
        <tissue evidence="5">Meninges</tissue>
    </source>
</reference>
<feature type="domain" description="NR LBD" evidence="4">
    <location>
        <begin position="1"/>
        <end position="117"/>
    </location>
</feature>
<evidence type="ECO:0000256" key="2">
    <source>
        <dbReference type="ARBA" id="ARBA00023163"/>
    </source>
</evidence>
<protein>
    <submittedName>
        <fullName evidence="5">Nuclear hormone receptor member nhr-47</fullName>
    </submittedName>
</protein>
<evidence type="ECO:0000259" key="4">
    <source>
        <dbReference type="PROSITE" id="PS51843"/>
    </source>
</evidence>
<evidence type="ECO:0000313" key="6">
    <source>
        <dbReference type="Proteomes" id="UP001196413"/>
    </source>
</evidence>
<keyword evidence="3 5" id="KW-0675">Receptor</keyword>
<dbReference type="EMBL" id="JAHQIW010001423">
    <property type="protein sequence ID" value="KAJ1352474.1"/>
    <property type="molecule type" value="Genomic_DNA"/>
</dbReference>
<dbReference type="Proteomes" id="UP001196413">
    <property type="component" value="Unassembled WGS sequence"/>
</dbReference>
<dbReference type="InterPro" id="IPR000536">
    <property type="entry name" value="Nucl_hrmn_rcpt_lig-bd"/>
</dbReference>
<dbReference type="InterPro" id="IPR001723">
    <property type="entry name" value="Nuclear_hrmn_rcpt"/>
</dbReference>
<keyword evidence="1" id="KW-0805">Transcription regulation</keyword>
<evidence type="ECO:0000256" key="1">
    <source>
        <dbReference type="ARBA" id="ARBA00023015"/>
    </source>
</evidence>
<dbReference type="InterPro" id="IPR035500">
    <property type="entry name" value="NHR-like_dom_sf"/>
</dbReference>
<proteinExistence type="predicted"/>
<dbReference type="AlphaFoldDB" id="A0AAD5MRP5"/>
<comment type="caution">
    <text evidence="5">The sequence shown here is derived from an EMBL/GenBank/DDBJ whole genome shotgun (WGS) entry which is preliminary data.</text>
</comment>
<dbReference type="PANTHER" id="PTHR24083">
    <property type="entry name" value="NUCLEAR HORMONE RECEPTOR"/>
    <property type="match status" value="1"/>
</dbReference>